<evidence type="ECO:0000313" key="2">
    <source>
        <dbReference type="Proteomes" id="UP000176244"/>
    </source>
</evidence>
<dbReference type="OrthoDB" id="2058405at2"/>
<protein>
    <recommendedName>
        <fullName evidence="3">DUF5050 domain-containing protein</fullName>
    </recommendedName>
</protein>
<dbReference type="Proteomes" id="UP000176244">
    <property type="component" value="Unassembled WGS sequence"/>
</dbReference>
<evidence type="ECO:0008006" key="3">
    <source>
        <dbReference type="Google" id="ProtNLM"/>
    </source>
</evidence>
<dbReference type="AlphaFoldDB" id="A0A1F2PJ39"/>
<dbReference type="RefSeq" id="WP_139142328.1">
    <property type="nucleotide sequence ID" value="NZ_LKEU01000024.1"/>
</dbReference>
<gene>
    <name evidence="1" type="ORF">ACWI_12640</name>
</gene>
<dbReference type="EMBL" id="LKEU01000024">
    <property type="protein sequence ID" value="OFV71350.1"/>
    <property type="molecule type" value="Genomic_DNA"/>
</dbReference>
<comment type="caution">
    <text evidence="1">The sequence shown here is derived from an EMBL/GenBank/DDBJ whole genome shotgun (WGS) entry which is preliminary data.</text>
</comment>
<organism evidence="1 2">
    <name type="scientific">Acetobacterium wieringae</name>
    <dbReference type="NCBI Taxonomy" id="52694"/>
    <lineage>
        <taxon>Bacteria</taxon>
        <taxon>Bacillati</taxon>
        <taxon>Bacillota</taxon>
        <taxon>Clostridia</taxon>
        <taxon>Eubacteriales</taxon>
        <taxon>Eubacteriaceae</taxon>
        <taxon>Acetobacterium</taxon>
    </lineage>
</organism>
<accession>A0A1F2PJ39</accession>
<proteinExistence type="predicted"/>
<evidence type="ECO:0000313" key="1">
    <source>
        <dbReference type="EMBL" id="OFV71350.1"/>
    </source>
</evidence>
<name>A0A1F2PJ39_9FIRM</name>
<reference evidence="1 2" key="1">
    <citation type="submission" date="2015-09" db="EMBL/GenBank/DDBJ databases">
        <title>Genome sequence of Acetobacterium wieringae DSM 1911.</title>
        <authorList>
            <person name="Poehlein A."/>
            <person name="Bengelsdorf F.R."/>
            <person name="Schiel-Bengelsdorf B."/>
            <person name="Duerre P."/>
            <person name="Daniel R."/>
        </authorList>
    </citation>
    <scope>NUCLEOTIDE SEQUENCE [LARGE SCALE GENOMIC DNA]</scope>
    <source>
        <strain evidence="1 2">DSM 1911</strain>
    </source>
</reference>
<sequence length="101" mass="11903">MEIEGQDQLFLDEGSNAIYFTAGINYRGDNFVYKIDLLTKEINLAYTLKDSFAVEGIYIENETMYIFNDGYYHYGKVDVNQMNKYDINKLVTYKEYKNSKD</sequence>